<feature type="transmembrane region" description="Helical" evidence="1">
    <location>
        <begin position="12"/>
        <end position="33"/>
    </location>
</feature>
<dbReference type="EMBL" id="JAVLAM010000001">
    <property type="protein sequence ID" value="MDT7013694.1"/>
    <property type="molecule type" value="Genomic_DNA"/>
</dbReference>
<comment type="caution">
    <text evidence="2">The sequence shown here is derived from an EMBL/GenBank/DDBJ whole genome shotgun (WGS) entry which is preliminary data.</text>
</comment>
<evidence type="ECO:0000256" key="1">
    <source>
        <dbReference type="SAM" id="Phobius"/>
    </source>
</evidence>
<keyword evidence="1" id="KW-0812">Transmembrane</keyword>
<feature type="transmembrane region" description="Helical" evidence="1">
    <location>
        <begin position="84"/>
        <end position="101"/>
    </location>
</feature>
<feature type="transmembrane region" description="Helical" evidence="1">
    <location>
        <begin position="232"/>
        <end position="251"/>
    </location>
</feature>
<reference evidence="2" key="1">
    <citation type="submission" date="2023-08" db="EMBL/GenBank/DDBJ databases">
        <authorList>
            <person name="Page C.A."/>
            <person name="Perez-Diaz I.M."/>
        </authorList>
    </citation>
    <scope>NUCLEOTIDE SEQUENCE</scope>
    <source>
        <strain evidence="2">3.8.38</strain>
    </source>
</reference>
<keyword evidence="1" id="KW-1133">Transmembrane helix</keyword>
<sequence length="579" mass="64524">MRTTVKKILKQYGWQLELLLFLVLSLLWVLPWATSGKLYTGDDLGFHLNRIQGLAQQLKLGGHWWQIPAVSTTAFSQWGYPINLFYPAVTLLPAAWLQALVPGLGGYYLYLILLTLTTLVIAAAVAHKLLGNRALGILAAVLYTFAQYRFLDFFVRGALAEGVVFAFLPIVFYGVYCLAYGDDRQWYWLAVGMALVALTHVVSLLLCAVGVVLMASLWLLRREGLARRAIHLGYAAGFAIFLAATFLAPLAEQLKTMGKLGVQQYTLITSAMEPGELLRNSLDNALSSAQINFGIIFILLTVLALVVWRKLLPLDRYYLIIAWVFIFLATKLFPWQLFQNLLGAIQFPWRFLALACFPLALVGARAISVACRMVTVPRQFLVVGIATVAVVGLSLSLNNQLYQQTTSANTKIVTAATYPAVASGDITTDYVSQKGQVSMAAVRTHSIPVMNTQTNGQQLADLQQQGRQTVANGFIYQITSEVPQTIKLPQIFYPGYRVTVNGRTQRPSLDANGVVHVKVPTGRSTIGYRYQRTVVQRLAAQLSFWSWLFLLATPLWRRYGSGLQMRFRAYWQAHRVANK</sequence>
<accession>A0AAW8W2W8</accession>
<organism evidence="2 3">
    <name type="scientific">Levilactobacillus namurensis</name>
    <dbReference type="NCBI Taxonomy" id="380393"/>
    <lineage>
        <taxon>Bacteria</taxon>
        <taxon>Bacillati</taxon>
        <taxon>Bacillota</taxon>
        <taxon>Bacilli</taxon>
        <taxon>Lactobacillales</taxon>
        <taxon>Lactobacillaceae</taxon>
        <taxon>Levilactobacillus</taxon>
    </lineage>
</organism>
<proteinExistence type="predicted"/>
<feature type="transmembrane region" description="Helical" evidence="1">
    <location>
        <begin position="108"/>
        <end position="127"/>
    </location>
</feature>
<evidence type="ECO:0000313" key="2">
    <source>
        <dbReference type="EMBL" id="MDT7013694.1"/>
    </source>
</evidence>
<dbReference type="Proteomes" id="UP001254075">
    <property type="component" value="Unassembled WGS sequence"/>
</dbReference>
<feature type="transmembrane region" description="Helical" evidence="1">
    <location>
        <begin position="349"/>
        <end position="368"/>
    </location>
</feature>
<feature type="transmembrane region" description="Helical" evidence="1">
    <location>
        <begin position="187"/>
        <end position="220"/>
    </location>
</feature>
<feature type="transmembrane region" description="Helical" evidence="1">
    <location>
        <begin position="289"/>
        <end position="308"/>
    </location>
</feature>
<feature type="transmembrane region" description="Helical" evidence="1">
    <location>
        <begin position="380"/>
        <end position="397"/>
    </location>
</feature>
<feature type="transmembrane region" description="Helical" evidence="1">
    <location>
        <begin position="163"/>
        <end position="181"/>
    </location>
</feature>
<feature type="transmembrane region" description="Helical" evidence="1">
    <location>
        <begin position="133"/>
        <end position="151"/>
    </location>
</feature>
<dbReference type="RefSeq" id="WP_313844745.1">
    <property type="nucleotide sequence ID" value="NZ_JAVLAM010000001.1"/>
</dbReference>
<dbReference type="AlphaFoldDB" id="A0AAW8W2W8"/>
<gene>
    <name evidence="2" type="ORF">RI532_04535</name>
</gene>
<keyword evidence="1" id="KW-0472">Membrane</keyword>
<protein>
    <submittedName>
        <fullName evidence="2">6-pyruvoyl-tetrahydropterin synthase-related protein</fullName>
    </submittedName>
</protein>
<evidence type="ECO:0000313" key="3">
    <source>
        <dbReference type="Proteomes" id="UP001254075"/>
    </source>
</evidence>
<feature type="transmembrane region" description="Helical" evidence="1">
    <location>
        <begin position="317"/>
        <end position="337"/>
    </location>
</feature>
<name>A0AAW8W2W8_9LACO</name>